<dbReference type="InterPro" id="IPR027417">
    <property type="entry name" value="P-loop_NTPase"/>
</dbReference>
<keyword evidence="1" id="KW-0347">Helicase</keyword>
<dbReference type="GO" id="GO:0004386">
    <property type="term" value="F:helicase activity"/>
    <property type="evidence" value="ECO:0007669"/>
    <property type="project" value="UniProtKB-KW"/>
</dbReference>
<evidence type="ECO:0000313" key="2">
    <source>
        <dbReference type="Proteomes" id="UP000736328"/>
    </source>
</evidence>
<organism evidence="1 2">
    <name type="scientific">candidate division TA06 bacterium</name>
    <dbReference type="NCBI Taxonomy" id="2250710"/>
    <lineage>
        <taxon>Bacteria</taxon>
        <taxon>Bacteria division TA06</taxon>
    </lineage>
</organism>
<reference evidence="1" key="1">
    <citation type="submission" date="2020-07" db="EMBL/GenBank/DDBJ databases">
        <title>Huge and variable diversity of episymbiotic CPR bacteria and DPANN archaea in groundwater ecosystems.</title>
        <authorList>
            <person name="He C.Y."/>
            <person name="Keren R."/>
            <person name="Whittaker M."/>
            <person name="Farag I.F."/>
            <person name="Doudna J."/>
            <person name="Cate J.H.D."/>
            <person name="Banfield J.F."/>
        </authorList>
    </citation>
    <scope>NUCLEOTIDE SEQUENCE</scope>
    <source>
        <strain evidence="1">NC_groundwater_1520_Pr4_B-0.1um_53_5</strain>
    </source>
</reference>
<dbReference type="AlphaFoldDB" id="A0A933IAN2"/>
<evidence type="ECO:0000313" key="1">
    <source>
        <dbReference type="EMBL" id="MBI4727571.1"/>
    </source>
</evidence>
<keyword evidence="1" id="KW-0378">Hydrolase</keyword>
<dbReference type="EMBL" id="JACQXR010000138">
    <property type="protein sequence ID" value="MBI4727571.1"/>
    <property type="molecule type" value="Genomic_DNA"/>
</dbReference>
<accession>A0A933IAN2</accession>
<dbReference type="Gene3D" id="3.40.50.300">
    <property type="entry name" value="P-loop containing nucleotide triphosphate hydrolases"/>
    <property type="match status" value="2"/>
</dbReference>
<keyword evidence="1" id="KW-0547">Nucleotide-binding</keyword>
<comment type="caution">
    <text evidence="1">The sequence shown here is derived from an EMBL/GenBank/DDBJ whole genome shotgun (WGS) entry which is preliminary data.</text>
</comment>
<keyword evidence="1" id="KW-0067">ATP-binding</keyword>
<sequence length="933" mass="108854">MLSIYQLIAHKTKNWVAQELSNNQSVIGGILKHIENESYLRIPQKEAIEVYLWLKFVGNNQKLSDIVRQGLIYDEETAKGLDNYYTFGNNYVTQFLNQFALENGLDNFQKKLANDPQSVKYDWDQVLEELLHNYEYPNYLYSLPMGAGKTYLIAAFIYLDLFFALLNKTDKRFAHNFVVFAPQAAKTAILPSLQTIKNFEPEWVLPANEAERLKIIVHFEILDSLASKRKDKLHGNNPNLEKVNGITQTKDFGLVFITNAEKVVLEKYEDKDKIITDPASIFYDPKKADEIIKINELREKLSHLPFLGVFLDEVHHTYKASDSDEKKLRNAVNILNQHKKVVSAIGLSGTPYVKNQVIQKDLTIRLNQIQDIVYHYSLADGIGKFLKIPIVNGVKEVKEKAFINEALNEFFKSHDITYYDKTKSKIAFYCPSIKTLNENILPVVQEWYQKNRPGKEEEIFRYYSEVKKEDKIYKLPKESLAIFNNLDKSYSKKRVVLLVAVGAEGWDCRSLTAVALPRLKTTKNFVLQTTCRCLREVKDASKETALIFLEENNYNTLDHELKENYNLSIADLKYKQEPLINVIIKKPKLGKLKYCQVYKKFEIVKKEQKGNPNEQLNNFSFKGIIDKYKYQATTTTATIGRGGLVSESNALYSSDEQWHYEFIDFIYDLTKACYGKYQEKELISSFEKELQEIYRQIKENKAWVINHPHLEIYDIIKIVAGFLMAEYTYKIDVIKEDAEIELLEWNIIDPAIFYGSGKFLPKIKLEDIDKINKRPNRIEEDMEDAGLDSQDISFNYMPYRLDSDYERNALLELLKLSELKDLEVYYNGYKDLKLQNFWIKTDFGEYTPDFLIVKRKEGKKYKSKTEKGEIDEVLIIETKGSTYYNDDFKRKEKFVNETFLAHNPNFKFACFVDEGKNDFKKHLAKVREIINNL</sequence>
<protein>
    <submittedName>
        <fullName evidence="1">DEAD/DEAH box helicase family protein</fullName>
    </submittedName>
</protein>
<name>A0A933IAN2_UNCT6</name>
<dbReference type="Proteomes" id="UP000736328">
    <property type="component" value="Unassembled WGS sequence"/>
</dbReference>
<dbReference type="SUPFAM" id="SSF52540">
    <property type="entry name" value="P-loop containing nucleoside triphosphate hydrolases"/>
    <property type="match status" value="2"/>
</dbReference>
<proteinExistence type="predicted"/>
<gene>
    <name evidence="1" type="ORF">HY768_10220</name>
</gene>